<dbReference type="InterPro" id="IPR052019">
    <property type="entry name" value="F420H2_bilvrd_red/Heme_oxyg"/>
</dbReference>
<dbReference type="Pfam" id="PF01243">
    <property type="entry name" value="PNPOx_N"/>
    <property type="match status" value="1"/>
</dbReference>
<evidence type="ECO:0000259" key="2">
    <source>
        <dbReference type="Pfam" id="PF01243"/>
    </source>
</evidence>
<keyword evidence="1" id="KW-0560">Oxidoreductase</keyword>
<organism evidence="3 4">
    <name type="scientific">Kribbella speibonae</name>
    <dbReference type="NCBI Taxonomy" id="1572660"/>
    <lineage>
        <taxon>Bacteria</taxon>
        <taxon>Bacillati</taxon>
        <taxon>Actinomycetota</taxon>
        <taxon>Actinomycetes</taxon>
        <taxon>Propionibacteriales</taxon>
        <taxon>Kribbellaceae</taxon>
        <taxon>Kribbella</taxon>
    </lineage>
</organism>
<dbReference type="GO" id="GO:0005829">
    <property type="term" value="C:cytosol"/>
    <property type="evidence" value="ECO:0007669"/>
    <property type="project" value="TreeGrafter"/>
</dbReference>
<dbReference type="InterPro" id="IPR012349">
    <property type="entry name" value="Split_barrel_FMN-bd"/>
</dbReference>
<evidence type="ECO:0000313" key="4">
    <source>
        <dbReference type="Proteomes" id="UP000294225"/>
    </source>
</evidence>
<accession>A0A4R0ILB4</accession>
<dbReference type="AlphaFoldDB" id="A0A4R0ILB4"/>
<sequence>MVEVLAELQDRTFERATAATARTYPPERRLTPEQLTSYLSRREYAVVGTTRPDGRPHASMSMYIRSGSAFWLPTVDGSVRARNLRTNPWLTMVIAENDDESHIAVIAEGPAELVPLDDLPADLRTAVDQNWPHVWKWVGLWIVLNTERVLSYAAEDAEP</sequence>
<evidence type="ECO:0000256" key="1">
    <source>
        <dbReference type="ARBA" id="ARBA00023002"/>
    </source>
</evidence>
<dbReference type="EMBL" id="SJKC01000006">
    <property type="protein sequence ID" value="TCC31978.1"/>
    <property type="molecule type" value="Genomic_DNA"/>
</dbReference>
<dbReference type="InterPro" id="IPR011576">
    <property type="entry name" value="Pyridox_Oxase_N"/>
</dbReference>
<protein>
    <recommendedName>
        <fullName evidence="2">Pyridoxamine 5'-phosphate oxidase N-terminal domain-containing protein</fullName>
    </recommendedName>
</protein>
<dbReference type="RefSeq" id="WP_131499405.1">
    <property type="nucleotide sequence ID" value="NZ_SJKC01000006.1"/>
</dbReference>
<reference evidence="3 4" key="1">
    <citation type="submission" date="2019-02" db="EMBL/GenBank/DDBJ databases">
        <title>Kribbella capetownensis sp. nov. and Kribbella speibonae sp. nov., isolated from soil.</title>
        <authorList>
            <person name="Curtis S.M."/>
            <person name="Norton I."/>
            <person name="Everest G.J."/>
            <person name="Meyers P.R."/>
        </authorList>
    </citation>
    <scope>NUCLEOTIDE SEQUENCE [LARGE SCALE GENOMIC DNA]</scope>
    <source>
        <strain evidence="3 4">YM55</strain>
    </source>
</reference>
<dbReference type="GO" id="GO:0070967">
    <property type="term" value="F:coenzyme F420 binding"/>
    <property type="evidence" value="ECO:0007669"/>
    <property type="project" value="TreeGrafter"/>
</dbReference>
<feature type="domain" description="Pyridoxamine 5'-phosphate oxidase N-terminal" evidence="2">
    <location>
        <begin position="32"/>
        <end position="123"/>
    </location>
</feature>
<dbReference type="PANTHER" id="PTHR35176:SF6">
    <property type="entry name" value="HEME OXYGENASE HI_0854-RELATED"/>
    <property type="match status" value="1"/>
</dbReference>
<dbReference type="PANTHER" id="PTHR35176">
    <property type="entry name" value="HEME OXYGENASE HI_0854-RELATED"/>
    <property type="match status" value="1"/>
</dbReference>
<comment type="caution">
    <text evidence="3">The sequence shown here is derived from an EMBL/GenBank/DDBJ whole genome shotgun (WGS) entry which is preliminary data.</text>
</comment>
<dbReference type="Proteomes" id="UP000294225">
    <property type="component" value="Unassembled WGS sequence"/>
</dbReference>
<gene>
    <name evidence="3" type="ORF">E0H92_36330</name>
</gene>
<evidence type="ECO:0000313" key="3">
    <source>
        <dbReference type="EMBL" id="TCC31978.1"/>
    </source>
</evidence>
<proteinExistence type="predicted"/>
<dbReference type="GO" id="GO:0016627">
    <property type="term" value="F:oxidoreductase activity, acting on the CH-CH group of donors"/>
    <property type="evidence" value="ECO:0007669"/>
    <property type="project" value="TreeGrafter"/>
</dbReference>
<dbReference type="Gene3D" id="2.30.110.10">
    <property type="entry name" value="Electron Transport, Fmn-binding Protein, Chain A"/>
    <property type="match status" value="1"/>
</dbReference>
<name>A0A4R0ILB4_9ACTN</name>
<dbReference type="SUPFAM" id="SSF50475">
    <property type="entry name" value="FMN-binding split barrel"/>
    <property type="match status" value="1"/>
</dbReference>